<dbReference type="RefSeq" id="WP_227179384.1">
    <property type="nucleotide sequence ID" value="NZ_JAJBZT010000002.1"/>
</dbReference>
<comment type="similarity">
    <text evidence="2">Belongs to the nitronate monooxygenase family. NMO class I subfamily.</text>
</comment>
<evidence type="ECO:0000256" key="9">
    <source>
        <dbReference type="ARBA" id="ARBA00049401"/>
    </source>
</evidence>
<dbReference type="SUPFAM" id="SSF51412">
    <property type="entry name" value="Inosine monophosphate dehydrogenase (IMPDH)"/>
    <property type="match status" value="1"/>
</dbReference>
<evidence type="ECO:0000313" key="11">
    <source>
        <dbReference type="Proteomes" id="UP001165395"/>
    </source>
</evidence>
<evidence type="ECO:0000256" key="8">
    <source>
        <dbReference type="ARBA" id="ARBA00031155"/>
    </source>
</evidence>
<evidence type="ECO:0000256" key="2">
    <source>
        <dbReference type="ARBA" id="ARBA00009881"/>
    </source>
</evidence>
<protein>
    <recommendedName>
        <fullName evidence="8">Propionate 3-nitronate monooxygenase</fullName>
    </recommendedName>
</protein>
<dbReference type="InterPro" id="IPR013785">
    <property type="entry name" value="Aldolase_TIM"/>
</dbReference>
<dbReference type="Proteomes" id="UP001165395">
    <property type="component" value="Unassembled WGS sequence"/>
</dbReference>
<reference evidence="10" key="1">
    <citation type="submission" date="2021-10" db="EMBL/GenBank/DDBJ databases">
        <title>The complete genome sequence of Leeia sp. TBRC 13508.</title>
        <authorList>
            <person name="Charoenyingcharoen P."/>
            <person name="Yukphan P."/>
        </authorList>
    </citation>
    <scope>NUCLEOTIDE SEQUENCE</scope>
    <source>
        <strain evidence="10">TBRC 13508</strain>
    </source>
</reference>
<keyword evidence="11" id="KW-1185">Reference proteome</keyword>
<name>A0ABS8D5Y5_9NEIS</name>
<dbReference type="Pfam" id="PF03060">
    <property type="entry name" value="NMO"/>
    <property type="match status" value="1"/>
</dbReference>
<evidence type="ECO:0000256" key="7">
    <source>
        <dbReference type="ARBA" id="ARBA00023033"/>
    </source>
</evidence>
<dbReference type="EMBL" id="JAJBZT010000002">
    <property type="protein sequence ID" value="MCB6183033.1"/>
    <property type="molecule type" value="Genomic_DNA"/>
</dbReference>
<dbReference type="InterPro" id="IPR004136">
    <property type="entry name" value="NMO"/>
</dbReference>
<dbReference type="PANTHER" id="PTHR42747">
    <property type="entry name" value="NITRONATE MONOOXYGENASE-RELATED"/>
    <property type="match status" value="1"/>
</dbReference>
<keyword evidence="6" id="KW-0560">Oxidoreductase</keyword>
<evidence type="ECO:0000256" key="1">
    <source>
        <dbReference type="ARBA" id="ARBA00001917"/>
    </source>
</evidence>
<gene>
    <name evidence="10" type="ORF">LIN78_05660</name>
</gene>
<keyword evidence="7 10" id="KW-0503">Monooxygenase</keyword>
<organism evidence="10 11">
    <name type="scientific">Leeia speluncae</name>
    <dbReference type="NCBI Taxonomy" id="2884804"/>
    <lineage>
        <taxon>Bacteria</taxon>
        <taxon>Pseudomonadati</taxon>
        <taxon>Pseudomonadota</taxon>
        <taxon>Betaproteobacteria</taxon>
        <taxon>Neisseriales</taxon>
        <taxon>Leeiaceae</taxon>
        <taxon>Leeia</taxon>
    </lineage>
</organism>
<dbReference type="Gene3D" id="3.20.20.70">
    <property type="entry name" value="Aldolase class I"/>
    <property type="match status" value="1"/>
</dbReference>
<evidence type="ECO:0000256" key="4">
    <source>
        <dbReference type="ARBA" id="ARBA00022630"/>
    </source>
</evidence>
<evidence type="ECO:0000256" key="6">
    <source>
        <dbReference type="ARBA" id="ARBA00023002"/>
    </source>
</evidence>
<accession>A0ABS8D5Y5</accession>
<dbReference type="GO" id="GO:0004497">
    <property type="term" value="F:monooxygenase activity"/>
    <property type="evidence" value="ECO:0007669"/>
    <property type="project" value="UniProtKB-KW"/>
</dbReference>
<evidence type="ECO:0000256" key="5">
    <source>
        <dbReference type="ARBA" id="ARBA00022643"/>
    </source>
</evidence>
<evidence type="ECO:0000256" key="3">
    <source>
        <dbReference type="ARBA" id="ARBA00022575"/>
    </source>
</evidence>
<dbReference type="PANTHER" id="PTHR42747:SF3">
    <property type="entry name" value="NITRONATE MONOOXYGENASE-RELATED"/>
    <property type="match status" value="1"/>
</dbReference>
<keyword evidence="4" id="KW-0285">Flavoprotein</keyword>
<dbReference type="CDD" id="cd04730">
    <property type="entry name" value="NPD_like"/>
    <property type="match status" value="1"/>
</dbReference>
<proteinExistence type="inferred from homology"/>
<keyword evidence="3" id="KW-0216">Detoxification</keyword>
<evidence type="ECO:0000313" key="10">
    <source>
        <dbReference type="EMBL" id="MCB6183033.1"/>
    </source>
</evidence>
<comment type="catalytic activity">
    <reaction evidence="9">
        <text>3 propionate 3-nitronate + 3 O2 + H2O = 3 3-oxopropanoate + 2 nitrate + nitrite + H2O2 + 3 H(+)</text>
        <dbReference type="Rhea" id="RHEA:57332"/>
        <dbReference type="ChEBI" id="CHEBI:15377"/>
        <dbReference type="ChEBI" id="CHEBI:15378"/>
        <dbReference type="ChEBI" id="CHEBI:15379"/>
        <dbReference type="ChEBI" id="CHEBI:16240"/>
        <dbReference type="ChEBI" id="CHEBI:16301"/>
        <dbReference type="ChEBI" id="CHEBI:17632"/>
        <dbReference type="ChEBI" id="CHEBI:33190"/>
        <dbReference type="ChEBI" id="CHEBI:136067"/>
    </reaction>
</comment>
<sequence length="363" mass="37341">MPNQSTIAIPTFLAKLGITHPILQAPMAGVSTPAMAAAVSNAGGLGALGLGAMNAQAAKEVIAATRALTDKPFNVNVFCHAPAKIDVAVSQAWLAYLAPTFQEFDVPVPSTLREIYQSFLVDTAMFEMLLAEKPAVISFHFGLPSSEQIAAFKTAGITLLATATSITEATAITEAGLDAIVAQGIEAGGHRGMFDPSAADSELPTLDLVRELKQVSHLPIIAAGGLMNGADIAQAFAVGADAVQLGTAFVTTPESAADAAYRAAFFQQPVLPTTLTKSISGRPARGFCNQLTALGEQPNAPTIPDYPLTYDAGKALHAAAKGKGNVAYAAQWAGMSAAKARNLSAATLINTLVEELIAAQAGN</sequence>
<comment type="cofactor">
    <cofactor evidence="1">
        <name>FMN</name>
        <dbReference type="ChEBI" id="CHEBI:58210"/>
    </cofactor>
</comment>
<comment type="caution">
    <text evidence="10">The sequence shown here is derived from an EMBL/GenBank/DDBJ whole genome shotgun (WGS) entry which is preliminary data.</text>
</comment>
<keyword evidence="5" id="KW-0288">FMN</keyword>